<proteinExistence type="predicted"/>
<gene>
    <name evidence="2" type="ORF">SAY87_005233</name>
</gene>
<feature type="region of interest" description="Disordered" evidence="1">
    <location>
        <begin position="1"/>
        <end position="20"/>
    </location>
</feature>
<reference evidence="2 3" key="1">
    <citation type="journal article" date="2023" name="Hortic Res">
        <title>Pangenome of water caltrop reveals structural variations and asymmetric subgenome divergence after allopolyploidization.</title>
        <authorList>
            <person name="Zhang X."/>
            <person name="Chen Y."/>
            <person name="Wang L."/>
            <person name="Yuan Y."/>
            <person name="Fang M."/>
            <person name="Shi L."/>
            <person name="Lu R."/>
            <person name="Comes H.P."/>
            <person name="Ma Y."/>
            <person name="Chen Y."/>
            <person name="Huang G."/>
            <person name="Zhou Y."/>
            <person name="Zheng Z."/>
            <person name="Qiu Y."/>
        </authorList>
    </citation>
    <scope>NUCLEOTIDE SEQUENCE [LARGE SCALE GENOMIC DNA]</scope>
    <source>
        <tissue evidence="2">Roots</tissue>
    </source>
</reference>
<comment type="caution">
    <text evidence="2">The sequence shown here is derived from an EMBL/GenBank/DDBJ whole genome shotgun (WGS) entry which is preliminary data.</text>
</comment>
<dbReference type="AlphaFoldDB" id="A0AAN7QBD4"/>
<organism evidence="2 3">
    <name type="scientific">Trapa incisa</name>
    <dbReference type="NCBI Taxonomy" id="236973"/>
    <lineage>
        <taxon>Eukaryota</taxon>
        <taxon>Viridiplantae</taxon>
        <taxon>Streptophyta</taxon>
        <taxon>Embryophyta</taxon>
        <taxon>Tracheophyta</taxon>
        <taxon>Spermatophyta</taxon>
        <taxon>Magnoliopsida</taxon>
        <taxon>eudicotyledons</taxon>
        <taxon>Gunneridae</taxon>
        <taxon>Pentapetalae</taxon>
        <taxon>rosids</taxon>
        <taxon>malvids</taxon>
        <taxon>Myrtales</taxon>
        <taxon>Lythraceae</taxon>
        <taxon>Trapa</taxon>
    </lineage>
</organism>
<dbReference type="Proteomes" id="UP001345219">
    <property type="component" value="Chromosome 5"/>
</dbReference>
<accession>A0AAN7QBD4</accession>
<name>A0AAN7QBD4_9MYRT</name>
<evidence type="ECO:0000256" key="1">
    <source>
        <dbReference type="SAM" id="MobiDB-lite"/>
    </source>
</evidence>
<evidence type="ECO:0000313" key="2">
    <source>
        <dbReference type="EMBL" id="KAK4760340.1"/>
    </source>
</evidence>
<evidence type="ECO:0000313" key="3">
    <source>
        <dbReference type="Proteomes" id="UP001345219"/>
    </source>
</evidence>
<protein>
    <submittedName>
        <fullName evidence="2">Uncharacterized protein</fullName>
    </submittedName>
</protein>
<keyword evidence="3" id="KW-1185">Reference proteome</keyword>
<dbReference type="EMBL" id="JAXIOK010000010">
    <property type="protein sequence ID" value="KAK4760340.1"/>
    <property type="molecule type" value="Genomic_DNA"/>
</dbReference>
<sequence length="50" mass="5245">MLEDPLVSSGAGADESGPMGNVRKWCLSTGGMQGLAMAIGFKDLRKKGYI</sequence>